<name>A0A521FYF5_9BACT</name>
<dbReference type="Proteomes" id="UP000316238">
    <property type="component" value="Unassembled WGS sequence"/>
</dbReference>
<accession>A0A521FYF5</accession>
<proteinExistence type="predicted"/>
<organism evidence="1 2">
    <name type="scientific">Candidatus Electronema aureum</name>
    <dbReference type="NCBI Taxonomy" id="2005002"/>
    <lineage>
        <taxon>Bacteria</taxon>
        <taxon>Pseudomonadati</taxon>
        <taxon>Thermodesulfobacteriota</taxon>
        <taxon>Desulfobulbia</taxon>
        <taxon>Desulfobulbales</taxon>
        <taxon>Desulfobulbaceae</taxon>
        <taxon>Candidatus Electronema</taxon>
    </lineage>
</organism>
<sequence length="59" mass="6728">MEITQEQYEKIADSLPRQRGNVTIDNLTMLNAMLHVLEHGCTFHSTARSSKFILTELGH</sequence>
<reference evidence="1" key="1">
    <citation type="submission" date="2017-07" db="EMBL/GenBank/DDBJ databases">
        <title>The cable genome - Insights into the physiology and evolution of filamentous bacteria capable of sulfide oxidation via long distance electron transfer.</title>
        <authorList>
            <person name="Thorup C."/>
            <person name="Bjerg J.T."/>
            <person name="Schreiber L."/>
            <person name="Nielsen L.P."/>
            <person name="Kjeldsen K.U."/>
            <person name="Boesen T."/>
            <person name="Boggild A."/>
            <person name="Meysman F."/>
            <person name="Geelhoed J."/>
            <person name="Schramm A."/>
        </authorList>
    </citation>
    <scope>NUCLEOTIDE SEQUENCE [LARGE SCALE GENOMIC DNA]</scope>
    <source>
        <strain evidence="1">GS</strain>
    </source>
</reference>
<dbReference type="AlphaFoldDB" id="A0A521FYF5"/>
<dbReference type="EMBL" id="NQJD01000060">
    <property type="protein sequence ID" value="TAA73793.1"/>
    <property type="molecule type" value="Genomic_DNA"/>
</dbReference>
<comment type="caution">
    <text evidence="1">The sequence shown here is derived from an EMBL/GenBank/DDBJ whole genome shotgun (WGS) entry which is preliminary data.</text>
</comment>
<protein>
    <submittedName>
        <fullName evidence="1">Transposase of IS4/5 family (DUF4096)</fullName>
    </submittedName>
</protein>
<keyword evidence="2" id="KW-1185">Reference proteome</keyword>
<evidence type="ECO:0000313" key="1">
    <source>
        <dbReference type="EMBL" id="TAA73793.1"/>
    </source>
</evidence>
<evidence type="ECO:0000313" key="2">
    <source>
        <dbReference type="Proteomes" id="UP000316238"/>
    </source>
</evidence>
<gene>
    <name evidence="1" type="ORF">CDV28_16011</name>
</gene>